<accession>A0A150GPH9</accession>
<dbReference type="InterPro" id="IPR036865">
    <property type="entry name" value="CRAL-TRIO_dom_sf"/>
</dbReference>
<dbReference type="SUPFAM" id="SSF52087">
    <property type="entry name" value="CRAL/TRIO domain"/>
    <property type="match status" value="1"/>
</dbReference>
<dbReference type="PANTHER" id="PTHR48411:SF1">
    <property type="entry name" value="OS01G0948300 PROTEIN"/>
    <property type="match status" value="1"/>
</dbReference>
<dbReference type="PROSITE" id="PS50191">
    <property type="entry name" value="CRAL_TRIO"/>
    <property type="match status" value="1"/>
</dbReference>
<name>A0A150GPH9_GONPE</name>
<gene>
    <name evidence="2" type="ORF">GPECTOR_12g606</name>
</gene>
<comment type="caution">
    <text evidence="2">The sequence shown here is derived from an EMBL/GenBank/DDBJ whole genome shotgun (WGS) entry which is preliminary data.</text>
</comment>
<dbReference type="SMART" id="SM00516">
    <property type="entry name" value="SEC14"/>
    <property type="match status" value="1"/>
</dbReference>
<dbReference type="Proteomes" id="UP000075714">
    <property type="component" value="Unassembled WGS sequence"/>
</dbReference>
<evidence type="ECO:0000313" key="3">
    <source>
        <dbReference type="Proteomes" id="UP000075714"/>
    </source>
</evidence>
<dbReference type="Gene3D" id="3.40.525.10">
    <property type="entry name" value="CRAL-TRIO lipid binding domain"/>
    <property type="match status" value="1"/>
</dbReference>
<dbReference type="Pfam" id="PF13716">
    <property type="entry name" value="CRAL_TRIO_2"/>
    <property type="match status" value="1"/>
</dbReference>
<proteinExistence type="predicted"/>
<feature type="domain" description="CRAL-TRIO" evidence="1">
    <location>
        <begin position="17"/>
        <end position="173"/>
    </location>
</feature>
<sequence>MAEQEYATTLSDASADDFSDLDQLEFLRVSGRDSEGRPLVTVVSRNFPAKVLNVERVYRYLITRLDAVAEDGPYSVVWFHTCASYWQNCPSVAWMWRTYERLPCKYRSNLHRMFVVHCDLPLWLGLAALGPLCSEDLWRKVEWVSRVEFLWEHVPKKQLALPDFVAEHDSVLEDQPLMDYGLVASKEVAQVPGLPGPV</sequence>
<dbReference type="EMBL" id="LSYV01000013">
    <property type="protein sequence ID" value="KXZ51642.1"/>
    <property type="molecule type" value="Genomic_DNA"/>
</dbReference>
<evidence type="ECO:0000259" key="1">
    <source>
        <dbReference type="PROSITE" id="PS50191"/>
    </source>
</evidence>
<organism evidence="2 3">
    <name type="scientific">Gonium pectorale</name>
    <name type="common">Green alga</name>
    <dbReference type="NCBI Taxonomy" id="33097"/>
    <lineage>
        <taxon>Eukaryota</taxon>
        <taxon>Viridiplantae</taxon>
        <taxon>Chlorophyta</taxon>
        <taxon>core chlorophytes</taxon>
        <taxon>Chlorophyceae</taxon>
        <taxon>CS clade</taxon>
        <taxon>Chlamydomonadales</taxon>
        <taxon>Volvocaceae</taxon>
        <taxon>Gonium</taxon>
    </lineage>
</organism>
<dbReference type="PANTHER" id="PTHR48411">
    <property type="entry name" value="OS01G0948300 PROTEIN"/>
    <property type="match status" value="1"/>
</dbReference>
<dbReference type="InterPro" id="IPR001251">
    <property type="entry name" value="CRAL-TRIO_dom"/>
</dbReference>
<evidence type="ECO:0000313" key="2">
    <source>
        <dbReference type="EMBL" id="KXZ51642.1"/>
    </source>
</evidence>
<dbReference type="AlphaFoldDB" id="A0A150GPH9"/>
<protein>
    <recommendedName>
        <fullName evidence="1">CRAL-TRIO domain-containing protein</fullName>
    </recommendedName>
</protein>
<dbReference type="CDD" id="cd00170">
    <property type="entry name" value="SEC14"/>
    <property type="match status" value="1"/>
</dbReference>
<reference evidence="3" key="1">
    <citation type="journal article" date="2016" name="Nat. Commun.">
        <title>The Gonium pectorale genome demonstrates co-option of cell cycle regulation during the evolution of multicellularity.</title>
        <authorList>
            <person name="Hanschen E.R."/>
            <person name="Marriage T.N."/>
            <person name="Ferris P.J."/>
            <person name="Hamaji T."/>
            <person name="Toyoda A."/>
            <person name="Fujiyama A."/>
            <person name="Neme R."/>
            <person name="Noguchi H."/>
            <person name="Minakuchi Y."/>
            <person name="Suzuki M."/>
            <person name="Kawai-Toyooka H."/>
            <person name="Smith D.R."/>
            <person name="Sparks H."/>
            <person name="Anderson J."/>
            <person name="Bakaric R."/>
            <person name="Luria V."/>
            <person name="Karger A."/>
            <person name="Kirschner M.W."/>
            <person name="Durand P.M."/>
            <person name="Michod R.E."/>
            <person name="Nozaki H."/>
            <person name="Olson B.J."/>
        </authorList>
    </citation>
    <scope>NUCLEOTIDE SEQUENCE [LARGE SCALE GENOMIC DNA]</scope>
    <source>
        <strain evidence="3">NIES-2863</strain>
    </source>
</reference>
<keyword evidence="3" id="KW-1185">Reference proteome</keyword>
<dbReference type="OrthoDB" id="365077at2759"/>